<dbReference type="GO" id="GO:0005634">
    <property type="term" value="C:nucleus"/>
    <property type="evidence" value="ECO:0007669"/>
    <property type="project" value="UniProtKB-SubCell"/>
</dbReference>
<evidence type="ECO:0000256" key="1">
    <source>
        <dbReference type="ARBA" id="ARBA00002738"/>
    </source>
</evidence>
<gene>
    <name evidence="9" type="ORF">K435DRAFT_609618</name>
</gene>
<evidence type="ECO:0000256" key="3">
    <source>
        <dbReference type="ARBA" id="ARBA00004496"/>
    </source>
</evidence>
<keyword evidence="10" id="KW-1185">Reference proteome</keyword>
<proteinExistence type="inferred from homology"/>
<evidence type="ECO:0000313" key="10">
    <source>
        <dbReference type="Proteomes" id="UP000297245"/>
    </source>
</evidence>
<comment type="subcellular location">
    <subcellularLocation>
        <location evidence="3">Cytoplasm</location>
    </subcellularLocation>
    <subcellularLocation>
        <location evidence="2">Nucleus</location>
    </subcellularLocation>
</comment>
<dbReference type="Pfam" id="PF14474">
    <property type="entry name" value="RTC4"/>
    <property type="match status" value="1"/>
</dbReference>
<dbReference type="AlphaFoldDB" id="A0A4S8LV76"/>
<dbReference type="GO" id="GO:0005737">
    <property type="term" value="C:cytoplasm"/>
    <property type="evidence" value="ECO:0007669"/>
    <property type="project" value="UniProtKB-SubCell"/>
</dbReference>
<keyword evidence="7" id="KW-0539">Nucleus</keyword>
<dbReference type="PANTHER" id="PTHR41391:SF1">
    <property type="entry name" value="RESTRICTION OF TELOMERE CAPPING PROTEIN 4"/>
    <property type="match status" value="1"/>
</dbReference>
<evidence type="ECO:0000256" key="6">
    <source>
        <dbReference type="ARBA" id="ARBA00022490"/>
    </source>
</evidence>
<evidence type="ECO:0000256" key="2">
    <source>
        <dbReference type="ARBA" id="ARBA00004123"/>
    </source>
</evidence>
<dbReference type="OrthoDB" id="128308at2759"/>
<evidence type="ECO:0000256" key="7">
    <source>
        <dbReference type="ARBA" id="ARBA00023242"/>
    </source>
</evidence>
<feature type="non-terminal residue" evidence="9">
    <location>
        <position position="115"/>
    </location>
</feature>
<keyword evidence="6" id="KW-0963">Cytoplasm</keyword>
<evidence type="ECO:0000313" key="9">
    <source>
        <dbReference type="EMBL" id="THU92948.1"/>
    </source>
</evidence>
<dbReference type="SMART" id="SM01312">
    <property type="entry name" value="RTC4"/>
    <property type="match status" value="1"/>
</dbReference>
<sequence>VKEKGTRVAGNVKNQFANFEKTRPGYYGELGSVIIHQTLFEMFPPQTTNEESDNFVPLNLKSFIERVLVPEVSTKLIMEDKGLEGYSGMKEAVQILRESSSYGVAMFPEDGGEWG</sequence>
<accession>A0A4S8LV76</accession>
<reference evidence="9 10" key="1">
    <citation type="journal article" date="2019" name="Nat. Ecol. Evol.">
        <title>Megaphylogeny resolves global patterns of mushroom evolution.</title>
        <authorList>
            <person name="Varga T."/>
            <person name="Krizsan K."/>
            <person name="Foldi C."/>
            <person name="Dima B."/>
            <person name="Sanchez-Garcia M."/>
            <person name="Sanchez-Ramirez S."/>
            <person name="Szollosi G.J."/>
            <person name="Szarkandi J.G."/>
            <person name="Papp V."/>
            <person name="Albert L."/>
            <person name="Andreopoulos W."/>
            <person name="Angelini C."/>
            <person name="Antonin V."/>
            <person name="Barry K.W."/>
            <person name="Bougher N.L."/>
            <person name="Buchanan P."/>
            <person name="Buyck B."/>
            <person name="Bense V."/>
            <person name="Catcheside P."/>
            <person name="Chovatia M."/>
            <person name="Cooper J."/>
            <person name="Damon W."/>
            <person name="Desjardin D."/>
            <person name="Finy P."/>
            <person name="Geml J."/>
            <person name="Haridas S."/>
            <person name="Hughes K."/>
            <person name="Justo A."/>
            <person name="Karasinski D."/>
            <person name="Kautmanova I."/>
            <person name="Kiss B."/>
            <person name="Kocsube S."/>
            <person name="Kotiranta H."/>
            <person name="LaButti K.M."/>
            <person name="Lechner B.E."/>
            <person name="Liimatainen K."/>
            <person name="Lipzen A."/>
            <person name="Lukacs Z."/>
            <person name="Mihaltcheva S."/>
            <person name="Morgado L.N."/>
            <person name="Niskanen T."/>
            <person name="Noordeloos M.E."/>
            <person name="Ohm R.A."/>
            <person name="Ortiz-Santana B."/>
            <person name="Ovrebo C."/>
            <person name="Racz N."/>
            <person name="Riley R."/>
            <person name="Savchenko A."/>
            <person name="Shiryaev A."/>
            <person name="Soop K."/>
            <person name="Spirin V."/>
            <person name="Szebenyi C."/>
            <person name="Tomsovsky M."/>
            <person name="Tulloss R.E."/>
            <person name="Uehling J."/>
            <person name="Grigoriev I.V."/>
            <person name="Vagvolgyi C."/>
            <person name="Papp T."/>
            <person name="Martin F.M."/>
            <person name="Miettinen O."/>
            <person name="Hibbett D.S."/>
            <person name="Nagy L.G."/>
        </authorList>
    </citation>
    <scope>NUCLEOTIDE SEQUENCE [LARGE SCALE GENOMIC DNA]</scope>
    <source>
        <strain evidence="9 10">CBS 962.96</strain>
    </source>
</reference>
<feature type="non-terminal residue" evidence="9">
    <location>
        <position position="1"/>
    </location>
</feature>
<name>A0A4S8LV76_DENBC</name>
<dbReference type="InterPro" id="IPR039024">
    <property type="entry name" value="RTC4"/>
</dbReference>
<dbReference type="InterPro" id="IPR028094">
    <property type="entry name" value="RTC4_C"/>
</dbReference>
<protein>
    <recommendedName>
        <fullName evidence="5">Restriction of telomere capping protein 4</fullName>
    </recommendedName>
</protein>
<dbReference type="Proteomes" id="UP000297245">
    <property type="component" value="Unassembled WGS sequence"/>
</dbReference>
<comment type="function">
    <text evidence="1">May be involved in a process influencing telomere capping.</text>
</comment>
<evidence type="ECO:0000259" key="8">
    <source>
        <dbReference type="SMART" id="SM01312"/>
    </source>
</evidence>
<feature type="domain" description="Restriction of telomere capping protein 4 C-terminal" evidence="8">
    <location>
        <begin position="8"/>
        <end position="109"/>
    </location>
</feature>
<organism evidence="9 10">
    <name type="scientific">Dendrothele bispora (strain CBS 962.96)</name>
    <dbReference type="NCBI Taxonomy" id="1314807"/>
    <lineage>
        <taxon>Eukaryota</taxon>
        <taxon>Fungi</taxon>
        <taxon>Dikarya</taxon>
        <taxon>Basidiomycota</taxon>
        <taxon>Agaricomycotina</taxon>
        <taxon>Agaricomycetes</taxon>
        <taxon>Agaricomycetidae</taxon>
        <taxon>Agaricales</taxon>
        <taxon>Agaricales incertae sedis</taxon>
        <taxon>Dendrothele</taxon>
    </lineage>
</organism>
<comment type="similarity">
    <text evidence="4">Belongs to the RTC4 family.</text>
</comment>
<dbReference type="EMBL" id="ML179262">
    <property type="protein sequence ID" value="THU92948.1"/>
    <property type="molecule type" value="Genomic_DNA"/>
</dbReference>
<dbReference type="PANTHER" id="PTHR41391">
    <property type="entry name" value="RESTRICTION OF TELOMERE CAPPING PROTEIN 4"/>
    <property type="match status" value="1"/>
</dbReference>
<evidence type="ECO:0000256" key="5">
    <source>
        <dbReference type="ARBA" id="ARBA00015162"/>
    </source>
</evidence>
<evidence type="ECO:0000256" key="4">
    <source>
        <dbReference type="ARBA" id="ARBA00009461"/>
    </source>
</evidence>